<evidence type="ECO:0000313" key="4">
    <source>
        <dbReference type="Proteomes" id="UP000460561"/>
    </source>
</evidence>
<dbReference type="Gene3D" id="3.40.50.2000">
    <property type="entry name" value="Glycogen Phosphorylase B"/>
    <property type="match status" value="2"/>
</dbReference>
<sequence>MKVVLLSLNYAPEPIGIGPYSRGTAEALAGAGHKVHVICGKPYYPHWKVAEAYRGGLYRRAVENAVEITRCAHYAPSAPTGLKRLIHHASFALSAAWPLLRYAITQRPDVIMATAPSIIAALMGRVIAFLCGARFWLHVQDFELEAAQATGLLGQGFPALRLLAAGEKSLFKSAHVVSSISSNMCKRLAGKGVCKDRIVEFPNWADDSRIVLNNRNTRLRAAWGVGDRYVALYSGNIGRKQGIGILLQAAKRLQHRRDLVFIICGEGPEKQALEREAALLPNCLIKPLHPREHLDELLATADVFLLPQLAEAADLVLPSKLPNMLAAGRPIIATASEGTNLHDEVSGVGVATAPGNVSAIVKAITDLIDDPPRLEALGSKARERAVLRWGKQAILAAFVAQFTARMTQALPKRRLLGQMSRYLGLSLAMTIPGLTNALWFTAPEALAVL</sequence>
<accession>A0A845AC98</accession>
<dbReference type="InterPro" id="IPR028098">
    <property type="entry name" value="Glyco_trans_4-like_N"/>
</dbReference>
<keyword evidence="4" id="KW-1185">Reference proteome</keyword>
<dbReference type="GO" id="GO:0016758">
    <property type="term" value="F:hexosyltransferase activity"/>
    <property type="evidence" value="ECO:0007669"/>
    <property type="project" value="TreeGrafter"/>
</dbReference>
<dbReference type="PANTHER" id="PTHR45947">
    <property type="entry name" value="SULFOQUINOVOSYL TRANSFERASE SQD2"/>
    <property type="match status" value="1"/>
</dbReference>
<gene>
    <name evidence="3" type="ORF">GRI39_11300</name>
</gene>
<evidence type="ECO:0000313" key="3">
    <source>
        <dbReference type="EMBL" id="MXP26621.1"/>
    </source>
</evidence>
<dbReference type="PANTHER" id="PTHR45947:SF3">
    <property type="entry name" value="SULFOQUINOVOSYL TRANSFERASE SQD2"/>
    <property type="match status" value="1"/>
</dbReference>
<comment type="caution">
    <text evidence="3">The sequence shown here is derived from an EMBL/GenBank/DDBJ whole genome shotgun (WGS) entry which is preliminary data.</text>
</comment>
<dbReference type="Proteomes" id="UP000460561">
    <property type="component" value="Unassembled WGS sequence"/>
</dbReference>
<dbReference type="CDD" id="cd03794">
    <property type="entry name" value="GT4_WbuB-like"/>
    <property type="match status" value="1"/>
</dbReference>
<feature type="domain" description="Glycosyl transferase family 1" evidence="1">
    <location>
        <begin position="223"/>
        <end position="384"/>
    </location>
</feature>
<dbReference type="AlphaFoldDB" id="A0A845AC98"/>
<dbReference type="SUPFAM" id="SSF53756">
    <property type="entry name" value="UDP-Glycosyltransferase/glycogen phosphorylase"/>
    <property type="match status" value="1"/>
</dbReference>
<evidence type="ECO:0000259" key="2">
    <source>
        <dbReference type="Pfam" id="PF13579"/>
    </source>
</evidence>
<dbReference type="InterPro" id="IPR050194">
    <property type="entry name" value="Glycosyltransferase_grp1"/>
</dbReference>
<organism evidence="3 4">
    <name type="scientific">Altericroceibacterium indicum</name>
    <dbReference type="NCBI Taxonomy" id="374177"/>
    <lineage>
        <taxon>Bacteria</taxon>
        <taxon>Pseudomonadati</taxon>
        <taxon>Pseudomonadota</taxon>
        <taxon>Alphaproteobacteria</taxon>
        <taxon>Sphingomonadales</taxon>
        <taxon>Erythrobacteraceae</taxon>
        <taxon>Altericroceibacterium</taxon>
    </lineage>
</organism>
<evidence type="ECO:0000259" key="1">
    <source>
        <dbReference type="Pfam" id="PF00534"/>
    </source>
</evidence>
<dbReference type="OrthoDB" id="9787293at2"/>
<dbReference type="EMBL" id="WTYQ01000004">
    <property type="protein sequence ID" value="MXP26621.1"/>
    <property type="molecule type" value="Genomic_DNA"/>
</dbReference>
<feature type="domain" description="Glycosyltransferase subfamily 4-like N-terminal" evidence="2">
    <location>
        <begin position="16"/>
        <end position="204"/>
    </location>
</feature>
<dbReference type="RefSeq" id="WP_160739834.1">
    <property type="nucleotide sequence ID" value="NZ_WTYQ01000004.1"/>
</dbReference>
<proteinExistence type="predicted"/>
<reference evidence="3 4" key="1">
    <citation type="submission" date="2019-12" db="EMBL/GenBank/DDBJ databases">
        <title>Genomic-based taxomic classification of the family Erythrobacteraceae.</title>
        <authorList>
            <person name="Xu L."/>
        </authorList>
    </citation>
    <scope>NUCLEOTIDE SEQUENCE [LARGE SCALE GENOMIC DNA]</scope>
    <source>
        <strain evidence="3 4">DSM 18604</strain>
    </source>
</reference>
<protein>
    <submittedName>
        <fullName evidence="3">WcaI family glycosyltransferase</fullName>
    </submittedName>
</protein>
<dbReference type="Pfam" id="PF00534">
    <property type="entry name" value="Glycos_transf_1"/>
    <property type="match status" value="1"/>
</dbReference>
<name>A0A845AC98_9SPHN</name>
<dbReference type="NCBIfam" id="NF007640">
    <property type="entry name" value="PRK10307.1"/>
    <property type="match status" value="1"/>
</dbReference>
<dbReference type="Pfam" id="PF13579">
    <property type="entry name" value="Glyco_trans_4_4"/>
    <property type="match status" value="1"/>
</dbReference>
<keyword evidence="3" id="KW-0808">Transferase</keyword>
<dbReference type="InterPro" id="IPR001296">
    <property type="entry name" value="Glyco_trans_1"/>
</dbReference>